<evidence type="ECO:0000259" key="5">
    <source>
        <dbReference type="Pfam" id="PF25137"/>
    </source>
</evidence>
<evidence type="ECO:0000256" key="1">
    <source>
        <dbReference type="ARBA" id="ARBA00001962"/>
    </source>
</evidence>
<dbReference type="AlphaFoldDB" id="A0A1H8KN80"/>
<dbReference type="PROSITE" id="PS00060">
    <property type="entry name" value="ADH_IRON_2"/>
    <property type="match status" value="1"/>
</dbReference>
<keyword evidence="7" id="KW-1185">Reference proteome</keyword>
<evidence type="ECO:0000313" key="6">
    <source>
        <dbReference type="EMBL" id="SEN94355.1"/>
    </source>
</evidence>
<dbReference type="Gene3D" id="1.20.1090.10">
    <property type="entry name" value="Dehydroquinate synthase-like - alpha domain"/>
    <property type="match status" value="1"/>
</dbReference>
<comment type="similarity">
    <text evidence="2">Belongs to the iron-containing alcohol dehydrogenase family.</text>
</comment>
<dbReference type="CDD" id="cd08187">
    <property type="entry name" value="BDH"/>
    <property type="match status" value="1"/>
</dbReference>
<dbReference type="GO" id="GO:0046872">
    <property type="term" value="F:metal ion binding"/>
    <property type="evidence" value="ECO:0007669"/>
    <property type="project" value="InterPro"/>
</dbReference>
<evidence type="ECO:0000256" key="3">
    <source>
        <dbReference type="ARBA" id="ARBA00023002"/>
    </source>
</evidence>
<evidence type="ECO:0000313" key="7">
    <source>
        <dbReference type="Proteomes" id="UP000199531"/>
    </source>
</evidence>
<sequence length="390" mass="42345">MQNFDYQNPTRILFGQGSIAKLAKAVPANARVLLLYGGGSALRNGTLDEVKAALATAGIGHVSEFSGIEPNPTFETLMRAVQQVKAEQIDFLLAVGGGSVIDGTKFVAAAAALPEGEDPWNILLTGGRVVKSALPFGSVLTLPATGSEMNNGGVITKAATHDKLPFSSRCTYPQFSVLDPTKTFTLPKRQVANGVVDAFVHITEQYLTYPANARVQDRFAEGLLRTLVEIGQDAVNKPEDYDTRANLMWTATLALNGLIGAGVPQDWATHMIGHELTALHGIDHARTLAVVLPAVMQVRREEKRAKLLQYAERVWDIRDGSEDARIDQAIERTRAFFESLEVPTRLSAYQLDATAIDPLVAQLEKHGMVKLGEKQDINLETSRHILQAAL</sequence>
<dbReference type="PANTHER" id="PTHR43633">
    <property type="entry name" value="ALCOHOL DEHYDROGENASE YQHD"/>
    <property type="match status" value="1"/>
</dbReference>
<comment type="cofactor">
    <cofactor evidence="1">
        <name>Fe cation</name>
        <dbReference type="ChEBI" id="CHEBI:24875"/>
    </cofactor>
</comment>
<dbReference type="PANTHER" id="PTHR43633:SF1">
    <property type="entry name" value="ALCOHOL DEHYDROGENASE YQHD"/>
    <property type="match status" value="1"/>
</dbReference>
<proteinExistence type="inferred from homology"/>
<dbReference type="InterPro" id="IPR018211">
    <property type="entry name" value="ADH_Fe_CS"/>
</dbReference>
<accession>A0A1H8KN80</accession>
<dbReference type="EMBL" id="FOCW01000012">
    <property type="protein sequence ID" value="SEN94355.1"/>
    <property type="molecule type" value="Genomic_DNA"/>
</dbReference>
<dbReference type="Pfam" id="PF00465">
    <property type="entry name" value="Fe-ADH"/>
    <property type="match status" value="1"/>
</dbReference>
<reference evidence="6 7" key="1">
    <citation type="submission" date="2016-10" db="EMBL/GenBank/DDBJ databases">
        <authorList>
            <person name="de Groot N.N."/>
        </authorList>
    </citation>
    <scope>NUCLEOTIDE SEQUENCE [LARGE SCALE GENOMIC DNA]</scope>
    <source>
        <strain evidence="6 7">DSM 15123</strain>
    </source>
</reference>
<dbReference type="STRING" id="1121117.SAMN02745977_02396"/>
<dbReference type="SUPFAM" id="SSF56796">
    <property type="entry name" value="Dehydroquinate synthase-like"/>
    <property type="match status" value="1"/>
</dbReference>
<organism evidence="6 7">
    <name type="scientific">Brachymonas denitrificans DSM 15123</name>
    <dbReference type="NCBI Taxonomy" id="1121117"/>
    <lineage>
        <taxon>Bacteria</taxon>
        <taxon>Pseudomonadati</taxon>
        <taxon>Pseudomonadota</taxon>
        <taxon>Betaproteobacteria</taxon>
        <taxon>Burkholderiales</taxon>
        <taxon>Comamonadaceae</taxon>
        <taxon>Brachymonas</taxon>
    </lineage>
</organism>
<keyword evidence="3" id="KW-0560">Oxidoreductase</keyword>
<dbReference type="InterPro" id="IPR001670">
    <property type="entry name" value="ADH_Fe/GldA"/>
</dbReference>
<protein>
    <submittedName>
        <fullName evidence="6">NADP-dependent alcohol dehydrogenase</fullName>
    </submittedName>
</protein>
<evidence type="ECO:0000259" key="4">
    <source>
        <dbReference type="Pfam" id="PF00465"/>
    </source>
</evidence>
<dbReference type="GO" id="GO:1990362">
    <property type="term" value="F:butanol dehydrogenase (NAD+) activity"/>
    <property type="evidence" value="ECO:0007669"/>
    <property type="project" value="InterPro"/>
</dbReference>
<dbReference type="RefSeq" id="WP_091818255.1">
    <property type="nucleotide sequence ID" value="NZ_FOCW01000012.1"/>
</dbReference>
<dbReference type="GO" id="GO:0005829">
    <property type="term" value="C:cytosol"/>
    <property type="evidence" value="ECO:0007669"/>
    <property type="project" value="TreeGrafter"/>
</dbReference>
<name>A0A1H8KN80_9BURK</name>
<dbReference type="OrthoDB" id="9778433at2"/>
<dbReference type="PROSITE" id="PS00913">
    <property type="entry name" value="ADH_IRON_1"/>
    <property type="match status" value="1"/>
</dbReference>
<dbReference type="Proteomes" id="UP000199531">
    <property type="component" value="Unassembled WGS sequence"/>
</dbReference>
<dbReference type="FunFam" id="3.40.50.1970:FF:000003">
    <property type="entry name" value="Alcohol dehydrogenase, iron-containing"/>
    <property type="match status" value="1"/>
</dbReference>
<gene>
    <name evidence="6" type="ORF">SAMN02745977_02396</name>
</gene>
<dbReference type="Gene3D" id="3.40.50.1970">
    <property type="match status" value="1"/>
</dbReference>
<feature type="domain" description="Alcohol dehydrogenase iron-type/glycerol dehydrogenase GldA" evidence="4">
    <location>
        <begin position="9"/>
        <end position="180"/>
    </location>
</feature>
<dbReference type="InterPro" id="IPR044731">
    <property type="entry name" value="BDH-like"/>
</dbReference>
<dbReference type="InterPro" id="IPR056798">
    <property type="entry name" value="ADH_Fe_C"/>
</dbReference>
<dbReference type="GO" id="GO:1990002">
    <property type="term" value="F:methylglyoxal reductase (NADPH) (acetol producing) activity"/>
    <property type="evidence" value="ECO:0007669"/>
    <property type="project" value="TreeGrafter"/>
</dbReference>
<feature type="domain" description="Fe-containing alcohol dehydrogenase-like C-terminal" evidence="5">
    <location>
        <begin position="192"/>
        <end position="362"/>
    </location>
</feature>
<dbReference type="Pfam" id="PF25137">
    <property type="entry name" value="ADH_Fe_C"/>
    <property type="match status" value="1"/>
</dbReference>
<dbReference type="FunFam" id="1.20.1090.10:FF:000005">
    <property type="entry name" value="Alcohol dehydrogenase YqhD"/>
    <property type="match status" value="1"/>
</dbReference>
<dbReference type="GO" id="GO:0008106">
    <property type="term" value="F:alcohol dehydrogenase (NADP+) activity"/>
    <property type="evidence" value="ECO:0007669"/>
    <property type="project" value="TreeGrafter"/>
</dbReference>
<evidence type="ECO:0000256" key="2">
    <source>
        <dbReference type="ARBA" id="ARBA00007358"/>
    </source>
</evidence>